<keyword evidence="5" id="KW-0175">Coiled coil</keyword>
<dbReference type="InterPro" id="IPR056372">
    <property type="entry name" value="TPR_DOCK"/>
</dbReference>
<dbReference type="VEuPathDB" id="VectorBase:CSON000627"/>
<evidence type="ECO:0000259" key="8">
    <source>
        <dbReference type="PROSITE" id="PS51651"/>
    </source>
</evidence>
<accession>A0A336LUY2</accession>
<dbReference type="OMA" id="FCADTYG"/>
<dbReference type="Gene3D" id="1.25.40.410">
    <property type="match status" value="1"/>
</dbReference>
<dbReference type="PROSITE" id="PS51650">
    <property type="entry name" value="C2_DOCK"/>
    <property type="match status" value="1"/>
</dbReference>
<dbReference type="InterPro" id="IPR027357">
    <property type="entry name" value="DOCKER_dom"/>
</dbReference>
<name>A0A336LUY2_CULSO</name>
<evidence type="ECO:0000256" key="4">
    <source>
        <dbReference type="PROSITE-ProRule" id="PRU00983"/>
    </source>
</evidence>
<dbReference type="InterPro" id="IPR043161">
    <property type="entry name" value="DOCK_C_lobe_A"/>
</dbReference>
<protein>
    <submittedName>
        <fullName evidence="9">CSON000627 protein</fullName>
    </submittedName>
</protein>
<dbReference type="InterPro" id="IPR046769">
    <property type="entry name" value="DOCKER_Lobe_A"/>
</dbReference>
<dbReference type="PANTHER" id="PTHR45653:SF12">
    <property type="entry name" value="SPONGE, ISOFORM E"/>
    <property type="match status" value="1"/>
</dbReference>
<feature type="compositionally biased region" description="Polar residues" evidence="6">
    <location>
        <begin position="1605"/>
        <end position="1618"/>
    </location>
</feature>
<dbReference type="Pfam" id="PF16172">
    <property type="entry name" value="DOCK_N"/>
    <property type="match status" value="1"/>
</dbReference>
<dbReference type="Pfam" id="PF20421">
    <property type="entry name" value="DHR-2_Lobe_C"/>
    <property type="match status" value="1"/>
</dbReference>
<dbReference type="InterPro" id="IPR046773">
    <property type="entry name" value="DOCKER_Lobe_C"/>
</dbReference>
<dbReference type="SUPFAM" id="SSF49562">
    <property type="entry name" value="C2 domain (Calcium/lipid-binding domain, CaLB)"/>
    <property type="match status" value="1"/>
</dbReference>
<feature type="domain" description="C2 DOCK-type" evidence="7">
    <location>
        <begin position="285"/>
        <end position="460"/>
    </location>
</feature>
<dbReference type="Pfam" id="PF06920">
    <property type="entry name" value="DHR-2_Lobe_A"/>
    <property type="match status" value="1"/>
</dbReference>
<dbReference type="GO" id="GO:0005085">
    <property type="term" value="F:guanyl-nucleotide exchange factor activity"/>
    <property type="evidence" value="ECO:0007669"/>
    <property type="project" value="UniProtKB-KW"/>
</dbReference>
<dbReference type="EMBL" id="UFQT01000109">
    <property type="protein sequence ID" value="SSX20147.1"/>
    <property type="molecule type" value="Genomic_DNA"/>
</dbReference>
<dbReference type="FunFam" id="2.60.40.150:FF:000045">
    <property type="entry name" value="Dedicator of cytokinesis protein 4"/>
    <property type="match status" value="1"/>
</dbReference>
<evidence type="ECO:0000256" key="3">
    <source>
        <dbReference type="ARBA" id="ARBA00022658"/>
    </source>
</evidence>
<dbReference type="InterPro" id="IPR035892">
    <property type="entry name" value="C2_domain_sf"/>
</dbReference>
<dbReference type="GO" id="GO:0031267">
    <property type="term" value="F:small GTPase binding"/>
    <property type="evidence" value="ECO:0007669"/>
    <property type="project" value="TreeGrafter"/>
</dbReference>
<dbReference type="InterPro" id="IPR026791">
    <property type="entry name" value="DOCK"/>
</dbReference>
<keyword evidence="3" id="KW-0344">Guanine-nucleotide releasing factor</keyword>
<feature type="domain" description="DOCKER" evidence="8">
    <location>
        <begin position="1075"/>
        <end position="1487"/>
    </location>
</feature>
<dbReference type="InterPro" id="IPR043162">
    <property type="entry name" value="DOCK_C_lobe_C"/>
</dbReference>
<evidence type="ECO:0000256" key="2">
    <source>
        <dbReference type="ARBA" id="ARBA00022490"/>
    </source>
</evidence>
<comment type="similarity">
    <text evidence="4">Belongs to the DOCK family.</text>
</comment>
<feature type="coiled-coil region" evidence="5">
    <location>
        <begin position="1358"/>
        <end position="1385"/>
    </location>
</feature>
<dbReference type="Pfam" id="PF23554">
    <property type="entry name" value="TPR_DOCK"/>
    <property type="match status" value="1"/>
</dbReference>
<dbReference type="InterPro" id="IPR046770">
    <property type="entry name" value="DOCKER_Lobe_B"/>
</dbReference>
<evidence type="ECO:0000256" key="1">
    <source>
        <dbReference type="ARBA" id="ARBA00004496"/>
    </source>
</evidence>
<evidence type="ECO:0000259" key="7">
    <source>
        <dbReference type="PROSITE" id="PS51650"/>
    </source>
</evidence>
<feature type="region of interest" description="Disordered" evidence="6">
    <location>
        <begin position="1671"/>
        <end position="1750"/>
    </location>
</feature>
<dbReference type="PANTHER" id="PTHR45653">
    <property type="entry name" value="DEDICATOR OF CYTOKINESIS"/>
    <property type="match status" value="1"/>
</dbReference>
<dbReference type="InterPro" id="IPR032376">
    <property type="entry name" value="DOCK_N"/>
</dbReference>
<gene>
    <name evidence="9" type="primary">CSON000627</name>
</gene>
<dbReference type="PROSITE" id="PS51651">
    <property type="entry name" value="DOCKER"/>
    <property type="match status" value="1"/>
</dbReference>
<evidence type="ECO:0000256" key="6">
    <source>
        <dbReference type="SAM" id="MobiDB-lite"/>
    </source>
</evidence>
<proteinExistence type="inferred from homology"/>
<dbReference type="GO" id="GO:0005737">
    <property type="term" value="C:cytoplasm"/>
    <property type="evidence" value="ECO:0007669"/>
    <property type="project" value="UniProtKB-SubCell"/>
</dbReference>
<dbReference type="Gene3D" id="1.20.58.740">
    <property type="match status" value="1"/>
</dbReference>
<keyword evidence="2" id="KW-0963">Cytoplasm</keyword>
<dbReference type="Pfam" id="PF14429">
    <property type="entry name" value="DOCK-C2"/>
    <property type="match status" value="1"/>
</dbReference>
<reference evidence="9" key="1">
    <citation type="submission" date="2018-07" db="EMBL/GenBank/DDBJ databases">
        <authorList>
            <person name="Quirk P.G."/>
            <person name="Krulwich T.A."/>
        </authorList>
    </citation>
    <scope>NUCLEOTIDE SEQUENCE</scope>
</reference>
<dbReference type="Pfam" id="PF20422">
    <property type="entry name" value="DHR-2_Lobe_B"/>
    <property type="match status" value="1"/>
</dbReference>
<evidence type="ECO:0000256" key="5">
    <source>
        <dbReference type="SAM" id="Coils"/>
    </source>
</evidence>
<dbReference type="InterPro" id="IPR027007">
    <property type="entry name" value="C2_DOCK-type_domain"/>
</dbReference>
<feature type="compositionally biased region" description="Basic and acidic residues" evidence="6">
    <location>
        <begin position="1737"/>
        <end position="1750"/>
    </location>
</feature>
<sequence length="1750" mass="200509">MTFYIPPIPPPRYKRWSKLGLDLVPRKDTLAVDPQKESIVALHYIHEKSAENAKASNSRGTLRKKSSKKALTHHLYFCMRDFGHRIGDDAEIYFYLYNGHTMRAVSERFLVKISNSSSNYIETLHSNCTVFTDLGHAELNSDLHLVANVLRVGKILHSESMKKNEKADKGSHNNRRPYGVGVLSLSELMQFEEAIEQEEKEYSFKLFTCEEKDYHQLHELIIKKASGKFSLLNVGGPNTYGLSISLKLIHGGLGQAKKDQPMLFQGTTITRKMGFPDVIMPGDVRNDLFLTLKNGEFERGGKSTAKNIEVTVLVLESSGAILYECLWGASGMDCTPQYQSMIIYHNNSPYWNETLRLSVPIDKFSTAHVRFEFRHCSTRDKSEPKIFGFSFVRLMEPDGATLADHIHELYVYKCEDSSKLNSASYLKLQCSAFDEQAAIDQSPMFHRSGKEMFVIKSLLCSTKLTQNRDLLAVLQWKEHPEKISDALTRVLKLGDEELIKFLQDVLDALFSMFSTEDGNSTQHSGLVFHVLVSIFSLLKSNKFQHFAPVMDEYMNHFSAALVYKGLLSSVQHCSEWLTNCERPEPIQKCFQSLEYIFKLIIKSRQLFAEASGGQFQESFERDLQAVFVSLNNMLGVTSYDTILPTQEALLSSLGVVFEQLYLIFPAQDLGILVKNMLDAVPANATPRLIQAKLHAIKDLVSGKLFHNDETRTIILKIACKHLRTHLARRDELKLCSEILGEILMHLYNVRQSGVDETTLDQELDELCLNIMENLVQAVLIIMEGNSSVICSLIAVLLGLLQQLEERHYQKLWDAKSEFGDEKDIKDFLHRSLLVFKELLTQDWQVYPNDWLLMKMASNDVIRKSLEEFAKPLVFRFLNDQTFDSQLWWSYFSLAINFLTQPCLQLEQYHETKRRNILLSHGDMRVMMGFQILSMWSQLGAHKLQFIPSMVGPFLEVTLVPEPALRKATLSVFYDMIHCEQMSRGNFRLVESELIDKLDLLISENKGDDEYRELFNTILLESIEQERPQWAEAGVAFISSVTKLLERLLDYRSVMTGEENRDKRMTCTVNLLNFYKNEINRKEMYLRYIYKLHDLHVSAENYIEAGYTLKLYADMLSWDKETLTFAPNDKETGQPEWQRKEKLYHQIIDYFDKGKCWEKGVPLCKELAFLYETRRFDYIELSKILTKEAQFFQNILHQIRSASEYFRVGFYGYGFPLFVRNKQFVYRGLEYERIGTFTQRLQTEFPQAQILTKNTPPDQTILMSQDQYLQINNVRPISNPVHLRTAAVPVPEHIASFYEVNDVSKFQYDRPIHKGTIDKDNEFKTLWIERTVLEIDVPLPGILRWFEVVSRSIKELTPIEFACETMENVQKELTDLINQYRANNRLNINPFSMRLQGIIDANVMGGISKYQEAFFSESFSKSEHGKTQVVFVQRLKSLILDQMQILDTALELHGQIAPEGVQPLHKRLMERFLQLKQGLVGLGKFKKQHSESIVNTPLPPLPFEKRAMSLGANSQNIYADEEDVYIRPNEAMTFNYAALGSGNKNRESLVLSEITSCVPDKPVRPKSAGYNNFVSDGPHVPPKSAVKSPSAPPLPPRGYTPDKRQSNPISFSQGETDQAPNLPRRSQKYSVVDINLEESDINLNQSINECYLTDFRDSGISGSTQELNMNRSSYEDHSFRGENSNAEESKAIPDDEQIPPPIPMKSSGIGVLNGSDKSISPLPPPQPYVGDGYVTPRNDGKYEDEPEADIR</sequence>
<dbReference type="FunFam" id="1.25.40.410:FF:000003">
    <property type="entry name" value="Dedicator of cytokinesis protein 4"/>
    <property type="match status" value="1"/>
</dbReference>
<dbReference type="GO" id="GO:0005886">
    <property type="term" value="C:plasma membrane"/>
    <property type="evidence" value="ECO:0007669"/>
    <property type="project" value="TreeGrafter"/>
</dbReference>
<dbReference type="Gene3D" id="2.60.40.150">
    <property type="entry name" value="C2 domain"/>
    <property type="match status" value="1"/>
</dbReference>
<feature type="region of interest" description="Disordered" evidence="6">
    <location>
        <begin position="1567"/>
        <end position="1625"/>
    </location>
</feature>
<evidence type="ECO:0000313" key="9">
    <source>
        <dbReference type="EMBL" id="SSX20147.1"/>
    </source>
</evidence>
<organism evidence="9">
    <name type="scientific">Culicoides sonorensis</name>
    <name type="common">Biting midge</name>
    <dbReference type="NCBI Taxonomy" id="179676"/>
    <lineage>
        <taxon>Eukaryota</taxon>
        <taxon>Metazoa</taxon>
        <taxon>Ecdysozoa</taxon>
        <taxon>Arthropoda</taxon>
        <taxon>Hexapoda</taxon>
        <taxon>Insecta</taxon>
        <taxon>Pterygota</taxon>
        <taxon>Neoptera</taxon>
        <taxon>Endopterygota</taxon>
        <taxon>Diptera</taxon>
        <taxon>Nematocera</taxon>
        <taxon>Chironomoidea</taxon>
        <taxon>Ceratopogonidae</taxon>
        <taxon>Ceratopogoninae</taxon>
        <taxon>Culicoides</taxon>
        <taxon>Monoculicoides</taxon>
    </lineage>
</organism>
<comment type="subcellular location">
    <subcellularLocation>
        <location evidence="1">Cytoplasm</location>
    </subcellularLocation>
</comment>
<dbReference type="GO" id="GO:0007264">
    <property type="term" value="P:small GTPase-mediated signal transduction"/>
    <property type="evidence" value="ECO:0007669"/>
    <property type="project" value="InterPro"/>
</dbReference>